<keyword evidence="4 10" id="KW-0863">Zinc-finger</keyword>
<dbReference type="PANTHER" id="PTHR16515">
    <property type="entry name" value="PR DOMAIN ZINC FINGER PROTEIN"/>
    <property type="match status" value="1"/>
</dbReference>
<dbReference type="InterPro" id="IPR050331">
    <property type="entry name" value="Zinc_finger"/>
</dbReference>
<keyword evidence="2" id="KW-0479">Metal-binding</keyword>
<feature type="region of interest" description="Disordered" evidence="11">
    <location>
        <begin position="992"/>
        <end position="1020"/>
    </location>
</feature>
<dbReference type="AlphaFoldDB" id="A0ABD3VEZ6"/>
<dbReference type="FunFam" id="3.30.160.60:FF:000446">
    <property type="entry name" value="Zinc finger protein"/>
    <property type="match status" value="1"/>
</dbReference>
<evidence type="ECO:0000256" key="1">
    <source>
        <dbReference type="ARBA" id="ARBA00004123"/>
    </source>
</evidence>
<dbReference type="GO" id="GO:0008270">
    <property type="term" value="F:zinc ion binding"/>
    <property type="evidence" value="ECO:0007669"/>
    <property type="project" value="UniProtKB-KW"/>
</dbReference>
<feature type="region of interest" description="Disordered" evidence="11">
    <location>
        <begin position="117"/>
        <end position="137"/>
    </location>
</feature>
<dbReference type="GO" id="GO:0003677">
    <property type="term" value="F:DNA binding"/>
    <property type="evidence" value="ECO:0007669"/>
    <property type="project" value="UniProtKB-KW"/>
</dbReference>
<feature type="domain" description="C2H2-type" evidence="12">
    <location>
        <begin position="1058"/>
        <end position="1086"/>
    </location>
</feature>
<dbReference type="Pfam" id="PF13894">
    <property type="entry name" value="zf-C2H2_4"/>
    <property type="match status" value="1"/>
</dbReference>
<dbReference type="Proteomes" id="UP001634394">
    <property type="component" value="Unassembled WGS sequence"/>
</dbReference>
<evidence type="ECO:0000256" key="6">
    <source>
        <dbReference type="ARBA" id="ARBA00023015"/>
    </source>
</evidence>
<keyword evidence="6" id="KW-0805">Transcription regulation</keyword>
<feature type="domain" description="C2H2-type" evidence="12">
    <location>
        <begin position="501"/>
        <end position="529"/>
    </location>
</feature>
<comment type="caution">
    <text evidence="13">The sequence shown here is derived from an EMBL/GenBank/DDBJ whole genome shotgun (WGS) entry which is preliminary data.</text>
</comment>
<sequence>MTTETSVQENMIADRSEMKEVQDMTESHSQVELPLAEQPGPQRPQTVVISQHCNQIVLQLIHNQSEEEEDSSCSDEQNTIVLYVDGENNNVAAEATSLDECQTILQIANQRAVQVVTKDSEEGLQGDTTNGDDEQEGNIECELELSSSEAELKLAIQNCGDQETEKSITANEVVCEDLAKGTRYSLIQIDGNSNPESLDVDIEKQAIDSAAQTEAAVVVLHNAESLEDDPKESISLSTQNEERTIIKISEDGSYIQAEDGAIIHITDSQSGDGSDNSQDGNSETYYVLEVEEREDGVKEYRCLHSNEIVVQVANKSKEVEVQTPEDPSEDSSTSQILLMPNRNILSYYRSLGHYKCNQCDKVFGLKGNLKQHMALHSNEKPFQCNICGQTFTLKGNMKKHLQLHNGDKRFQCKLCEKVFSTKGNLKQHVLNHDGSKPFGCRICHKAFRIKGNLTKHMALHEERPYKCDICFMPFTGEKRLAAHILRHDSQYAVKAETDDIVLCPVCNESFPYSSNLSVHFKIEHSNQMLRYKCNLCYKLCKERGAYLRHKAVHSRPFKCEICEKTFPVACILQRHLICHSEEKPFKCSFCGRAFSRYGNLERHNIRNSRKNLYSCHICEETFEVGCSLKKHFSEKHNEGSNGISKKPFSCNICDKTFMLETALNAHLKKHEQVSTPTCAFCGASFPDKIALKEHSEIHKGEKIQKCYICSQMFNELDLLKLHFQSEHAEKLNKCDICGKEFLLAKDLKRHMKIHKPERDHKCIECGKEFTYSFGLTRHMKTHRKEDKIHKCETCGKTFSLIDYLKRHVKTHSKAHQTKSLIGDGEGSFQCDICSEIFPSEVDLDKHMNCHKSESSPKCVYSDETLQDVNDSEKLKKPSTTENKSTASVESWNSRKTNKDSGKSKKTASEKSKCKETVGKSAISVETSDRVNDLMQSKENAFSKSKPDKTVKSTKKKTKRTTRQEIIEIESDDHTHTCGICGVKFKQASSLRRHEKNHTAKSHDAGKVGGKGTNPKTSLAYKRTPKSEKSCTCSVCGKCFMAESILKRHSNVHKKHQPYRCEECGKCFASEGELINHIDAIHCGGHLKDHCNTAAKEKRRKRSWKCLDEGQCQEDVKPLPCTICAKFFSNSKDLERHLKTCQTND</sequence>
<evidence type="ECO:0000256" key="5">
    <source>
        <dbReference type="ARBA" id="ARBA00022833"/>
    </source>
</evidence>
<feature type="domain" description="C2H2-type" evidence="12">
    <location>
        <begin position="828"/>
        <end position="855"/>
    </location>
</feature>
<feature type="domain" description="C2H2-type" evidence="12">
    <location>
        <begin position="585"/>
        <end position="612"/>
    </location>
</feature>
<feature type="domain" description="C2H2-type" evidence="12">
    <location>
        <begin position="465"/>
        <end position="492"/>
    </location>
</feature>
<feature type="compositionally biased region" description="Basic and acidic residues" evidence="11">
    <location>
        <begin position="996"/>
        <end position="1005"/>
    </location>
</feature>
<dbReference type="FunFam" id="3.30.160.60:FF:000325">
    <property type="entry name" value="ZFP90 zinc finger protein"/>
    <property type="match status" value="1"/>
</dbReference>
<comment type="subcellular location">
    <subcellularLocation>
        <location evidence="1">Nucleus</location>
    </subcellularLocation>
</comment>
<evidence type="ECO:0000313" key="13">
    <source>
        <dbReference type="EMBL" id="KAL3859090.1"/>
    </source>
</evidence>
<gene>
    <name evidence="13" type="ORF">ACJMK2_009324</name>
</gene>
<feature type="domain" description="C2H2-type" evidence="12">
    <location>
        <begin position="1118"/>
        <end position="1144"/>
    </location>
</feature>
<dbReference type="FunFam" id="3.30.160.60:FF:000100">
    <property type="entry name" value="Zinc finger 45-like"/>
    <property type="match status" value="2"/>
</dbReference>
<feature type="region of interest" description="Disordered" evidence="11">
    <location>
        <begin position="869"/>
        <end position="919"/>
    </location>
</feature>
<organism evidence="13 14">
    <name type="scientific">Sinanodonta woodiana</name>
    <name type="common">Chinese pond mussel</name>
    <name type="synonym">Anodonta woodiana</name>
    <dbReference type="NCBI Taxonomy" id="1069815"/>
    <lineage>
        <taxon>Eukaryota</taxon>
        <taxon>Metazoa</taxon>
        <taxon>Spiralia</taxon>
        <taxon>Lophotrochozoa</taxon>
        <taxon>Mollusca</taxon>
        <taxon>Bivalvia</taxon>
        <taxon>Autobranchia</taxon>
        <taxon>Heteroconchia</taxon>
        <taxon>Palaeoheterodonta</taxon>
        <taxon>Unionida</taxon>
        <taxon>Unionoidea</taxon>
        <taxon>Unionidae</taxon>
        <taxon>Unioninae</taxon>
        <taxon>Sinanodonta</taxon>
    </lineage>
</organism>
<evidence type="ECO:0000256" key="9">
    <source>
        <dbReference type="ARBA" id="ARBA00023242"/>
    </source>
</evidence>
<proteinExistence type="predicted"/>
<keyword evidence="5" id="KW-0862">Zinc</keyword>
<dbReference type="Pfam" id="PF13912">
    <property type="entry name" value="zf-C2H2_6"/>
    <property type="match status" value="3"/>
</dbReference>
<keyword evidence="9" id="KW-0539">Nucleus</keyword>
<reference evidence="13 14" key="1">
    <citation type="submission" date="2024-11" db="EMBL/GenBank/DDBJ databases">
        <title>Chromosome-level genome assembly of the freshwater bivalve Anodonta woodiana.</title>
        <authorList>
            <person name="Chen X."/>
        </authorList>
    </citation>
    <scope>NUCLEOTIDE SEQUENCE [LARGE SCALE GENOMIC DNA]</scope>
    <source>
        <strain evidence="13">MN2024</strain>
        <tissue evidence="13">Gills</tissue>
    </source>
</reference>
<dbReference type="FunFam" id="3.30.160.60:FF:000176">
    <property type="entry name" value="zinc finger protein 70"/>
    <property type="match status" value="1"/>
</dbReference>
<feature type="domain" description="C2H2-type" evidence="12">
    <location>
        <begin position="732"/>
        <end position="759"/>
    </location>
</feature>
<evidence type="ECO:0000256" key="8">
    <source>
        <dbReference type="ARBA" id="ARBA00023163"/>
    </source>
</evidence>
<feature type="region of interest" description="Disordered" evidence="11">
    <location>
        <begin position="936"/>
        <end position="958"/>
    </location>
</feature>
<feature type="compositionally biased region" description="Basic and acidic residues" evidence="11">
    <location>
        <begin position="896"/>
        <end position="917"/>
    </location>
</feature>
<keyword evidence="7" id="KW-0238">DNA-binding</keyword>
<feature type="domain" description="C2H2-type" evidence="12">
    <location>
        <begin position="438"/>
        <end position="465"/>
    </location>
</feature>
<evidence type="ECO:0000256" key="7">
    <source>
        <dbReference type="ARBA" id="ARBA00023125"/>
    </source>
</evidence>
<evidence type="ECO:0000256" key="11">
    <source>
        <dbReference type="SAM" id="MobiDB-lite"/>
    </source>
</evidence>
<feature type="domain" description="C2H2-type" evidence="12">
    <location>
        <begin position="975"/>
        <end position="1002"/>
    </location>
</feature>
<keyword evidence="8" id="KW-0804">Transcription</keyword>
<dbReference type="FunFam" id="3.30.160.60:FF:000624">
    <property type="entry name" value="zinc finger protein 697"/>
    <property type="match status" value="1"/>
</dbReference>
<evidence type="ECO:0000256" key="4">
    <source>
        <dbReference type="ARBA" id="ARBA00022771"/>
    </source>
</evidence>
<feature type="domain" description="C2H2-type" evidence="12">
    <location>
        <begin position="613"/>
        <end position="641"/>
    </location>
</feature>
<feature type="domain" description="C2H2-type" evidence="12">
    <location>
        <begin position="789"/>
        <end position="816"/>
    </location>
</feature>
<evidence type="ECO:0000256" key="3">
    <source>
        <dbReference type="ARBA" id="ARBA00022737"/>
    </source>
</evidence>
<evidence type="ECO:0000256" key="2">
    <source>
        <dbReference type="ARBA" id="ARBA00022723"/>
    </source>
</evidence>
<feature type="region of interest" description="Disordered" evidence="11">
    <location>
        <begin position="1"/>
        <end position="31"/>
    </location>
</feature>
<dbReference type="FunFam" id="3.30.160.60:FF:000130">
    <property type="entry name" value="Spalt-like transcription factor 4"/>
    <property type="match status" value="1"/>
</dbReference>
<name>A0ABD3VEZ6_SINWO</name>
<feature type="domain" description="C2H2-type" evidence="12">
    <location>
        <begin position="648"/>
        <end position="670"/>
    </location>
</feature>
<dbReference type="PROSITE" id="PS00028">
    <property type="entry name" value="ZINC_FINGER_C2H2_1"/>
    <property type="match status" value="18"/>
</dbReference>
<feature type="domain" description="C2H2-type" evidence="12">
    <location>
        <begin position="354"/>
        <end position="381"/>
    </location>
</feature>
<dbReference type="FunFam" id="3.30.160.60:FF:000065">
    <property type="entry name" value="B-cell CLL/lymphoma 6, member B"/>
    <property type="match status" value="1"/>
</dbReference>
<feature type="domain" description="C2H2-type" evidence="12">
    <location>
        <begin position="676"/>
        <end position="703"/>
    </location>
</feature>
<dbReference type="PROSITE" id="PS50157">
    <property type="entry name" value="ZINC_FINGER_C2H2_2"/>
    <property type="match status" value="19"/>
</dbReference>
<feature type="domain" description="C2H2-type" evidence="12">
    <location>
        <begin position="1030"/>
        <end position="1057"/>
    </location>
</feature>
<dbReference type="InterPro" id="IPR013087">
    <property type="entry name" value="Znf_C2H2_type"/>
</dbReference>
<accession>A0ABD3VEZ6</accession>
<dbReference type="Pfam" id="PF00096">
    <property type="entry name" value="zf-C2H2"/>
    <property type="match status" value="10"/>
</dbReference>
<feature type="domain" description="C2H2-type" evidence="12">
    <location>
        <begin position="410"/>
        <end position="437"/>
    </location>
</feature>
<feature type="domain" description="C2H2-type" evidence="12">
    <location>
        <begin position="760"/>
        <end position="787"/>
    </location>
</feature>
<keyword evidence="3" id="KW-0677">Repeat</keyword>
<feature type="compositionally biased region" description="Polar residues" evidence="11">
    <location>
        <begin position="877"/>
        <end position="894"/>
    </location>
</feature>
<dbReference type="SUPFAM" id="SSF57667">
    <property type="entry name" value="beta-beta-alpha zinc fingers"/>
    <property type="match status" value="12"/>
</dbReference>
<evidence type="ECO:0000256" key="10">
    <source>
        <dbReference type="PROSITE-ProRule" id="PRU00042"/>
    </source>
</evidence>
<dbReference type="EMBL" id="JBJQND010000012">
    <property type="protein sequence ID" value="KAL3859090.1"/>
    <property type="molecule type" value="Genomic_DNA"/>
</dbReference>
<dbReference type="GO" id="GO:0005634">
    <property type="term" value="C:nucleus"/>
    <property type="evidence" value="ECO:0007669"/>
    <property type="project" value="UniProtKB-SubCell"/>
</dbReference>
<feature type="domain" description="C2H2-type" evidence="12">
    <location>
        <begin position="557"/>
        <end position="584"/>
    </location>
</feature>
<feature type="compositionally biased region" description="Basic and acidic residues" evidence="11">
    <location>
        <begin position="12"/>
        <end position="26"/>
    </location>
</feature>
<dbReference type="SMART" id="SM00355">
    <property type="entry name" value="ZnF_C2H2"/>
    <property type="match status" value="21"/>
</dbReference>
<feature type="domain" description="C2H2-type" evidence="12">
    <location>
        <begin position="382"/>
        <end position="409"/>
    </location>
</feature>
<protein>
    <recommendedName>
        <fullName evidence="12">C2H2-type domain-containing protein</fullName>
    </recommendedName>
</protein>
<dbReference type="Gene3D" id="3.30.160.60">
    <property type="entry name" value="Classic Zinc Finger"/>
    <property type="match status" value="15"/>
</dbReference>
<dbReference type="PANTHER" id="PTHR16515:SF49">
    <property type="entry name" value="GASTRULA ZINC FINGER PROTEIN XLCGF49.1-LIKE-RELATED"/>
    <property type="match status" value="1"/>
</dbReference>
<evidence type="ECO:0000259" key="12">
    <source>
        <dbReference type="PROSITE" id="PS50157"/>
    </source>
</evidence>
<keyword evidence="14" id="KW-1185">Reference proteome</keyword>
<evidence type="ECO:0000313" key="14">
    <source>
        <dbReference type="Proteomes" id="UP001634394"/>
    </source>
</evidence>
<dbReference type="InterPro" id="IPR036236">
    <property type="entry name" value="Znf_C2H2_sf"/>
</dbReference>